<evidence type="ECO:0000313" key="3">
    <source>
        <dbReference type="Proteomes" id="UP000321250"/>
    </source>
</evidence>
<name>A0A5C6UIF9_9SPHN</name>
<dbReference type="SUPFAM" id="SSF53448">
    <property type="entry name" value="Nucleotide-diphospho-sugar transferases"/>
    <property type="match status" value="1"/>
</dbReference>
<accession>A0A5C6UIF9</accession>
<dbReference type="Gene3D" id="3.90.550.10">
    <property type="entry name" value="Spore Coat Polysaccharide Biosynthesis Protein SpsA, Chain A"/>
    <property type="match status" value="1"/>
</dbReference>
<organism evidence="2 3">
    <name type="scientific">Sphingomonas ginsenosidivorax</name>
    <dbReference type="NCBI Taxonomy" id="862135"/>
    <lineage>
        <taxon>Bacteria</taxon>
        <taxon>Pseudomonadati</taxon>
        <taxon>Pseudomonadota</taxon>
        <taxon>Alphaproteobacteria</taxon>
        <taxon>Sphingomonadales</taxon>
        <taxon>Sphingomonadaceae</taxon>
        <taxon>Sphingomonas</taxon>
    </lineage>
</organism>
<evidence type="ECO:0000259" key="1">
    <source>
        <dbReference type="Pfam" id="PF00535"/>
    </source>
</evidence>
<protein>
    <submittedName>
        <fullName evidence="2">Glycosyltransferase family 2 protein</fullName>
    </submittedName>
</protein>
<dbReference type="Proteomes" id="UP000321250">
    <property type="component" value="Unassembled WGS sequence"/>
</dbReference>
<keyword evidence="3" id="KW-1185">Reference proteome</keyword>
<dbReference type="PANTHER" id="PTHR22916">
    <property type="entry name" value="GLYCOSYLTRANSFERASE"/>
    <property type="match status" value="1"/>
</dbReference>
<feature type="domain" description="Glycosyltransferase 2-like" evidence="1">
    <location>
        <begin position="35"/>
        <end position="168"/>
    </location>
</feature>
<dbReference type="EMBL" id="VOQR01000001">
    <property type="protein sequence ID" value="TXC72011.1"/>
    <property type="molecule type" value="Genomic_DNA"/>
</dbReference>
<reference evidence="2 3" key="1">
    <citation type="journal article" date="2013" name="Antonie Van Leeuwenhoek">
        <title>Sphingomonas ginsenosidivorax sp. nov., with the ability to transform ginsenosides.</title>
        <authorList>
            <person name="Jin X.F."/>
            <person name="Kim J.K."/>
            <person name="Liu Q.M."/>
            <person name="Kang M.S."/>
            <person name="He D."/>
            <person name="Jin F.X."/>
            <person name="Kim S.C."/>
            <person name="Im W.T."/>
        </authorList>
    </citation>
    <scope>NUCLEOTIDE SEQUENCE [LARGE SCALE GENOMIC DNA]</scope>
    <source>
        <strain evidence="2 3">KHI67</strain>
    </source>
</reference>
<dbReference type="InterPro" id="IPR001173">
    <property type="entry name" value="Glyco_trans_2-like"/>
</dbReference>
<dbReference type="Pfam" id="PF00535">
    <property type="entry name" value="Glycos_transf_2"/>
    <property type="match status" value="1"/>
</dbReference>
<dbReference type="InterPro" id="IPR029044">
    <property type="entry name" value="Nucleotide-diphossugar_trans"/>
</dbReference>
<comment type="caution">
    <text evidence="2">The sequence shown here is derived from an EMBL/GenBank/DDBJ whole genome shotgun (WGS) entry which is preliminary data.</text>
</comment>
<dbReference type="GO" id="GO:0016758">
    <property type="term" value="F:hexosyltransferase activity"/>
    <property type="evidence" value="ECO:0007669"/>
    <property type="project" value="UniProtKB-ARBA"/>
</dbReference>
<keyword evidence="2" id="KW-0808">Transferase</keyword>
<sequence length="381" mass="42629">MDATALRMALHDKFSSNGDKFVNVGKHAVSTPALSICVPTFNRADCLPALFDSILANISELTLPWQVSDIEIVVTDNASTDCTGEIINYYCSRFARFVYVRHPENMGADRNFLAAIASASGGFCWLMGSDDKIELGALQRVLEATRAWHNAAGFSVAMVPYDADLQVRAPLGKGQVRYSGDQLVTGADNIFRDFGVYLGFISAQIIRRDLWNAVCAGGEQLNFLNAYVHVLVIGRMIQQVPTWGYIHTPCVGWRGGNDSFSDDGWVRRLEIDLLGYRAVTRALFGEGHPVVADVRDRLAEGHNLSQYRHAKLRGESATSLHRAAQLLRTHLALSPVYRRKILPWILTPRWLAHGSYIAYRRIARPFVRRVRLLAERRRSPD</sequence>
<dbReference type="AlphaFoldDB" id="A0A5C6UIF9"/>
<proteinExistence type="predicted"/>
<dbReference type="PANTHER" id="PTHR22916:SF3">
    <property type="entry name" value="UDP-GLCNAC:BETAGAL BETA-1,3-N-ACETYLGLUCOSAMINYLTRANSFERASE-LIKE PROTEIN 1"/>
    <property type="match status" value="1"/>
</dbReference>
<gene>
    <name evidence="2" type="ORF">FSB78_14430</name>
</gene>
<evidence type="ECO:0000313" key="2">
    <source>
        <dbReference type="EMBL" id="TXC72011.1"/>
    </source>
</evidence>